<evidence type="ECO:0000313" key="2">
    <source>
        <dbReference type="EMBL" id="MEU6801995.1"/>
    </source>
</evidence>
<evidence type="ECO:0000256" key="1">
    <source>
        <dbReference type="SAM" id="Phobius"/>
    </source>
</evidence>
<keyword evidence="3" id="KW-1185">Reference proteome</keyword>
<keyword evidence="1" id="KW-0812">Transmembrane</keyword>
<keyword evidence="1" id="KW-1133">Transmembrane helix</keyword>
<dbReference type="EMBL" id="JBEYXT010000047">
    <property type="protein sequence ID" value="MEU6801995.1"/>
    <property type="molecule type" value="Genomic_DNA"/>
</dbReference>
<feature type="transmembrane region" description="Helical" evidence="1">
    <location>
        <begin position="20"/>
        <end position="39"/>
    </location>
</feature>
<comment type="caution">
    <text evidence="2">The sequence shown here is derived from an EMBL/GenBank/DDBJ whole genome shotgun (WGS) entry which is preliminary data.</text>
</comment>
<proteinExistence type="predicted"/>
<keyword evidence="1" id="KW-0472">Membrane</keyword>
<name>A0ABV3AXU7_9ACTN</name>
<organism evidence="2 3">
    <name type="scientific">Streptomyces neyagawaensis</name>
    <dbReference type="NCBI Taxonomy" id="42238"/>
    <lineage>
        <taxon>Bacteria</taxon>
        <taxon>Bacillati</taxon>
        <taxon>Actinomycetota</taxon>
        <taxon>Actinomycetes</taxon>
        <taxon>Kitasatosporales</taxon>
        <taxon>Streptomycetaceae</taxon>
        <taxon>Streptomyces</taxon>
    </lineage>
</organism>
<gene>
    <name evidence="2" type="ORF">ABZ931_13405</name>
</gene>
<evidence type="ECO:0000313" key="3">
    <source>
        <dbReference type="Proteomes" id="UP001551189"/>
    </source>
</evidence>
<reference evidence="2 3" key="1">
    <citation type="submission" date="2024-06" db="EMBL/GenBank/DDBJ databases">
        <title>The Natural Products Discovery Center: Release of the First 8490 Sequenced Strains for Exploring Actinobacteria Biosynthetic Diversity.</title>
        <authorList>
            <person name="Kalkreuter E."/>
            <person name="Kautsar S.A."/>
            <person name="Yang D."/>
            <person name="Bader C.D."/>
            <person name="Teijaro C.N."/>
            <person name="Fluegel L."/>
            <person name="Davis C.M."/>
            <person name="Simpson J.R."/>
            <person name="Lauterbach L."/>
            <person name="Steele A.D."/>
            <person name="Gui C."/>
            <person name="Meng S."/>
            <person name="Li G."/>
            <person name="Viehrig K."/>
            <person name="Ye F."/>
            <person name="Su P."/>
            <person name="Kiefer A.F."/>
            <person name="Nichols A."/>
            <person name="Cepeda A.J."/>
            <person name="Yan W."/>
            <person name="Fan B."/>
            <person name="Jiang Y."/>
            <person name="Adhikari A."/>
            <person name="Zheng C.-J."/>
            <person name="Schuster L."/>
            <person name="Cowan T.M."/>
            <person name="Smanski M.J."/>
            <person name="Chevrette M.G."/>
            <person name="De Carvalho L.P.S."/>
            <person name="Shen B."/>
        </authorList>
    </citation>
    <scope>NUCLEOTIDE SEQUENCE [LARGE SCALE GENOMIC DNA]</scope>
    <source>
        <strain evidence="2 3">NPDC046851</strain>
    </source>
</reference>
<dbReference type="Proteomes" id="UP001551189">
    <property type="component" value="Unassembled WGS sequence"/>
</dbReference>
<protein>
    <submittedName>
        <fullName evidence="2">Uncharacterized protein</fullName>
    </submittedName>
</protein>
<accession>A0ABV3AXU7</accession>
<dbReference type="RefSeq" id="WP_359694789.1">
    <property type="nucleotide sequence ID" value="NZ_JBEYXT010000047.1"/>
</dbReference>
<sequence length="40" mass="4397">MSLGQDARRHNTSDYFTPYLLSAGFATGVFTTFLAITLVI</sequence>